<dbReference type="Pfam" id="PF01032">
    <property type="entry name" value="FecCD"/>
    <property type="match status" value="1"/>
</dbReference>
<evidence type="ECO:0000256" key="3">
    <source>
        <dbReference type="ARBA" id="ARBA00022448"/>
    </source>
</evidence>
<keyword evidence="7 8" id="KW-0472">Membrane</keyword>
<dbReference type="SUPFAM" id="SSF81345">
    <property type="entry name" value="ABC transporter involved in vitamin B12 uptake, BtuC"/>
    <property type="match status" value="1"/>
</dbReference>
<dbReference type="AlphaFoldDB" id="A0A7J3Y0T9"/>
<dbReference type="Gene3D" id="1.10.3470.10">
    <property type="entry name" value="ABC transporter involved in vitamin B12 uptake, BtuC"/>
    <property type="match status" value="1"/>
</dbReference>
<comment type="subcellular location">
    <subcellularLocation>
        <location evidence="1">Cell membrane</location>
        <topology evidence="1">Multi-pass membrane protein</topology>
    </subcellularLocation>
</comment>
<keyword evidence="4" id="KW-1003">Cell membrane</keyword>
<feature type="transmembrane region" description="Helical" evidence="8">
    <location>
        <begin position="12"/>
        <end position="30"/>
    </location>
</feature>
<dbReference type="InterPro" id="IPR000522">
    <property type="entry name" value="ABC_transptr_permease_BtuC"/>
</dbReference>
<gene>
    <name evidence="9" type="ORF">ENM60_07215</name>
</gene>
<feature type="transmembrane region" description="Helical" evidence="8">
    <location>
        <begin position="50"/>
        <end position="69"/>
    </location>
</feature>
<dbReference type="PANTHER" id="PTHR30472:SF25">
    <property type="entry name" value="ABC TRANSPORTER PERMEASE PROTEIN MJ0876-RELATED"/>
    <property type="match status" value="1"/>
</dbReference>
<proteinExistence type="inferred from homology"/>
<protein>
    <submittedName>
        <fullName evidence="9">Iron ABC transporter permease</fullName>
    </submittedName>
</protein>
<feature type="transmembrane region" description="Helical" evidence="8">
    <location>
        <begin position="76"/>
        <end position="98"/>
    </location>
</feature>
<reference evidence="9" key="1">
    <citation type="journal article" date="2020" name="mSystems">
        <title>Genome- and Community-Level Interaction Insights into Carbon Utilization and Element Cycling Functions of Hydrothermarchaeota in Hydrothermal Sediment.</title>
        <authorList>
            <person name="Zhou Z."/>
            <person name="Liu Y."/>
            <person name="Xu W."/>
            <person name="Pan J."/>
            <person name="Luo Z.H."/>
            <person name="Li M."/>
        </authorList>
    </citation>
    <scope>NUCLEOTIDE SEQUENCE [LARGE SCALE GENOMIC DNA]</scope>
    <source>
        <strain evidence="9">SpSt-110</strain>
    </source>
</reference>
<dbReference type="GO" id="GO:0022857">
    <property type="term" value="F:transmembrane transporter activity"/>
    <property type="evidence" value="ECO:0007669"/>
    <property type="project" value="InterPro"/>
</dbReference>
<keyword evidence="5 8" id="KW-0812">Transmembrane</keyword>
<dbReference type="GO" id="GO:0005886">
    <property type="term" value="C:plasma membrane"/>
    <property type="evidence" value="ECO:0007669"/>
    <property type="project" value="UniProtKB-SubCell"/>
</dbReference>
<dbReference type="EMBL" id="DRYK01000089">
    <property type="protein sequence ID" value="HHP68550.1"/>
    <property type="molecule type" value="Genomic_DNA"/>
</dbReference>
<feature type="transmembrane region" description="Helical" evidence="8">
    <location>
        <begin position="133"/>
        <end position="157"/>
    </location>
</feature>
<comment type="similarity">
    <text evidence="2">Belongs to the binding-protein-dependent transport system permease family. FecCD subfamily.</text>
</comment>
<evidence type="ECO:0000256" key="1">
    <source>
        <dbReference type="ARBA" id="ARBA00004651"/>
    </source>
</evidence>
<evidence type="ECO:0000313" key="9">
    <source>
        <dbReference type="EMBL" id="HHP68550.1"/>
    </source>
</evidence>
<evidence type="ECO:0000256" key="8">
    <source>
        <dbReference type="SAM" id="Phobius"/>
    </source>
</evidence>
<evidence type="ECO:0000256" key="6">
    <source>
        <dbReference type="ARBA" id="ARBA00022989"/>
    </source>
</evidence>
<keyword evidence="6 8" id="KW-1133">Transmembrane helix</keyword>
<feature type="transmembrane region" description="Helical" evidence="8">
    <location>
        <begin position="177"/>
        <end position="195"/>
    </location>
</feature>
<name>A0A7J3Y0T9_9CREN</name>
<dbReference type="PANTHER" id="PTHR30472">
    <property type="entry name" value="FERRIC ENTEROBACTIN TRANSPORT SYSTEM PERMEASE PROTEIN"/>
    <property type="match status" value="1"/>
</dbReference>
<organism evidence="9">
    <name type="scientific">Thermogladius calderae</name>
    <dbReference type="NCBI Taxonomy" id="1200300"/>
    <lineage>
        <taxon>Archaea</taxon>
        <taxon>Thermoproteota</taxon>
        <taxon>Thermoprotei</taxon>
        <taxon>Desulfurococcales</taxon>
        <taxon>Desulfurococcaceae</taxon>
        <taxon>Thermogladius</taxon>
    </lineage>
</organism>
<evidence type="ECO:0000256" key="7">
    <source>
        <dbReference type="ARBA" id="ARBA00023136"/>
    </source>
</evidence>
<sequence>MRSLDKACFLKILLLDILLLVTALIIVYVIDFHDVNSSIIAEYRFYRDAYAFLAGLILGFSGSVLQATLRNPLVDHYVLGIGSTSLFAAYLTVAFLGYVDLMFIAGSSLIGGLSGLLLSLSLANYLGGSEVAYVLAGVGVASLFSGASFILSYYILQKQPYAWALLLGSFATPLKEYFPYLVSASFICLIAYLQLARRLNILLLGDIYSKQLGVDPKITRLVANLVAGGLSSIVVGFFGTIGFLGLVSPNLVRLLFKTSDNRVTVLNSSILSGLLLLTTDLVTRKILVTKVGEIPAGGVVSAFGGIFFLLILLREVRSIR</sequence>
<comment type="caution">
    <text evidence="9">The sequence shown here is derived from an EMBL/GenBank/DDBJ whole genome shotgun (WGS) entry which is preliminary data.</text>
</comment>
<accession>A0A7J3Y0T9</accession>
<feature type="transmembrane region" description="Helical" evidence="8">
    <location>
        <begin position="104"/>
        <end position="126"/>
    </location>
</feature>
<dbReference type="InterPro" id="IPR037294">
    <property type="entry name" value="ABC_BtuC-like"/>
</dbReference>
<evidence type="ECO:0000256" key="4">
    <source>
        <dbReference type="ARBA" id="ARBA00022475"/>
    </source>
</evidence>
<evidence type="ECO:0000256" key="2">
    <source>
        <dbReference type="ARBA" id="ARBA00007935"/>
    </source>
</evidence>
<evidence type="ECO:0000256" key="5">
    <source>
        <dbReference type="ARBA" id="ARBA00022692"/>
    </source>
</evidence>
<keyword evidence="3" id="KW-0813">Transport</keyword>
<feature type="transmembrane region" description="Helical" evidence="8">
    <location>
        <begin position="221"/>
        <end position="244"/>
    </location>
</feature>
<feature type="transmembrane region" description="Helical" evidence="8">
    <location>
        <begin position="294"/>
        <end position="313"/>
    </location>
</feature>